<dbReference type="Gene3D" id="3.30.1380.10">
    <property type="match status" value="1"/>
</dbReference>
<accession>A7ILH7</accession>
<dbReference type="EMBL" id="CP000781">
    <property type="protein sequence ID" value="ABS68870.1"/>
    <property type="molecule type" value="Genomic_DNA"/>
</dbReference>
<evidence type="ECO:0000256" key="2">
    <source>
        <dbReference type="SAM" id="Phobius"/>
    </source>
</evidence>
<dbReference type="GO" id="GO:0008233">
    <property type="term" value="F:peptidase activity"/>
    <property type="evidence" value="ECO:0007669"/>
    <property type="project" value="InterPro"/>
</dbReference>
<reference evidence="4 5" key="1">
    <citation type="submission" date="2007-07" db="EMBL/GenBank/DDBJ databases">
        <title>Complete sequence of chromosome of Xanthobacter autotrophicus Py2.</title>
        <authorList>
            <consortium name="US DOE Joint Genome Institute"/>
            <person name="Copeland A."/>
            <person name="Lucas S."/>
            <person name="Lapidus A."/>
            <person name="Barry K."/>
            <person name="Glavina del Rio T."/>
            <person name="Hammon N."/>
            <person name="Israni S."/>
            <person name="Dalin E."/>
            <person name="Tice H."/>
            <person name="Pitluck S."/>
            <person name="Sims D."/>
            <person name="Brettin T."/>
            <person name="Bruce D."/>
            <person name="Detter J.C."/>
            <person name="Han C."/>
            <person name="Tapia R."/>
            <person name="Brainard J."/>
            <person name="Schmutz J."/>
            <person name="Larimer F."/>
            <person name="Land M."/>
            <person name="Hauser L."/>
            <person name="Kyrpides N."/>
            <person name="Kim E."/>
            <person name="Ensigns S.A."/>
            <person name="Richardson P."/>
        </authorList>
    </citation>
    <scope>NUCLEOTIDE SEQUENCE [LARGE SCALE GENOMIC DNA]</scope>
    <source>
        <strain evidence="5">ATCC BAA-1158 / Py2</strain>
    </source>
</reference>
<organism evidence="4 5">
    <name type="scientific">Xanthobacter autotrophicus (strain ATCC BAA-1158 / Py2)</name>
    <dbReference type="NCBI Taxonomy" id="78245"/>
    <lineage>
        <taxon>Bacteria</taxon>
        <taxon>Pseudomonadati</taxon>
        <taxon>Pseudomonadota</taxon>
        <taxon>Alphaproteobacteria</taxon>
        <taxon>Hyphomicrobiales</taxon>
        <taxon>Xanthobacteraceae</taxon>
        <taxon>Xanthobacter</taxon>
    </lineage>
</organism>
<dbReference type="OrthoDB" id="6065087at2"/>
<feature type="transmembrane region" description="Helical" evidence="2">
    <location>
        <begin position="289"/>
        <end position="310"/>
    </location>
</feature>
<evidence type="ECO:0000313" key="5">
    <source>
        <dbReference type="Proteomes" id="UP000002417"/>
    </source>
</evidence>
<feature type="domain" description="Peptidase M15C" evidence="3">
    <location>
        <begin position="452"/>
        <end position="508"/>
    </location>
</feature>
<protein>
    <recommendedName>
        <fullName evidence="3">Peptidase M15C domain-containing protein</fullName>
    </recommendedName>
</protein>
<dbReference type="InterPro" id="IPR009045">
    <property type="entry name" value="Zn_M74/Hedgehog-like"/>
</dbReference>
<dbReference type="Pfam" id="PF13539">
    <property type="entry name" value="Peptidase_M15_4"/>
    <property type="match status" value="1"/>
</dbReference>
<proteinExistence type="predicted"/>
<dbReference type="AlphaFoldDB" id="A7ILH7"/>
<keyword evidence="2" id="KW-1133">Transmembrane helix</keyword>
<dbReference type="HOGENOM" id="CLU_438574_0_0_5"/>
<dbReference type="eggNOG" id="COG5283">
    <property type="taxonomic scope" value="Bacteria"/>
</dbReference>
<feature type="region of interest" description="Disordered" evidence="1">
    <location>
        <begin position="375"/>
        <end position="401"/>
    </location>
</feature>
<dbReference type="Proteomes" id="UP000002417">
    <property type="component" value="Chromosome"/>
</dbReference>
<name>A7ILH7_XANP2</name>
<dbReference type="InterPro" id="IPR039561">
    <property type="entry name" value="Peptidase_M15C"/>
</dbReference>
<sequence>MAETIGDYLVKLGLQVDKAQEQRFNAALGNLSKTLTTMAAGLAAAATAIQVTVVAVSKSFDNLYFAAQRTGSTVQGIKALSYAFGQIGSSGNEAQSALEGLAKAMRTNPGIGKWLNAQGIATEGRKTEEVLGDIFEQFKKKPYYIGAQFAQLAGISEDTFNKASSQWAEVKKFVKEYEETQRKFGVDPDKAAKSSNELMTAFRGLMGHVDALLTKITVALQPQLTQILKDVGAWFEQHQEQIVRILNQILEAVKGLISDFIALGKALEPVVEKFVAMAEALTGKHGLEAALLLVTGGALAAFVAKWAIFFGMLAKYAPLIAVLTAMGWDMFYATDQEKLDIGGGVNDAINGPAGGADNWWTRTQNRVRGMLGMGPVDNKGKPVDQGGQSQSPAGAPNAPGMAQITTKSGKTAWVGKEYQAQFQGFINDLEAQGYNINDIGGYANRRNVNDPSKMSAHAYGMAIDVNPSANPNGTTQSDLPIGTGELAKKWGLGWGMNWSKTKDPMHFSTDPYEGGKALTPDQLKQLQDEQASRLKDKQSELMGAPLGGSTTRSASLSNRTNITIYGSTDPAGTAANLGGAQSRIASDLIRNAQSAFV</sequence>
<keyword evidence="2" id="KW-0812">Transmembrane</keyword>
<evidence type="ECO:0000313" key="4">
    <source>
        <dbReference type="EMBL" id="ABS68870.1"/>
    </source>
</evidence>
<evidence type="ECO:0000259" key="3">
    <source>
        <dbReference type="Pfam" id="PF13539"/>
    </source>
</evidence>
<feature type="region of interest" description="Disordered" evidence="1">
    <location>
        <begin position="535"/>
        <end position="555"/>
    </location>
</feature>
<dbReference type="STRING" id="78245.Xaut_3642"/>
<gene>
    <name evidence="4" type="ordered locus">Xaut_3642</name>
</gene>
<dbReference type="SUPFAM" id="SSF55166">
    <property type="entry name" value="Hedgehog/DD-peptidase"/>
    <property type="match status" value="1"/>
</dbReference>
<dbReference type="KEGG" id="xau:Xaut_3642"/>
<keyword evidence="5" id="KW-1185">Reference proteome</keyword>
<keyword evidence="2" id="KW-0472">Membrane</keyword>
<dbReference type="eggNOG" id="COG3921">
    <property type="taxonomic scope" value="Bacteria"/>
</dbReference>
<evidence type="ECO:0000256" key="1">
    <source>
        <dbReference type="SAM" id="MobiDB-lite"/>
    </source>
</evidence>